<reference evidence="2 3" key="4">
    <citation type="journal article" date="2009" name="Appl. Environ. Microbiol.">
        <title>Comparative genome-wide transcriptional profiling of Azorhizobium caulinodans ORS571 grown under free-living and symbiotic conditions.</title>
        <authorList>
            <person name="Tsukada S."/>
            <person name="Aono T."/>
            <person name="Akiba N."/>
            <person name="Lee KB."/>
            <person name="Liu CT."/>
            <person name="Toyazaki H."/>
            <person name="Oyaizu H."/>
        </authorList>
    </citation>
    <scope>NUCLEOTIDE SEQUENCE [LARGE SCALE GENOMIC DNA]</scope>
    <source>
        <strain evidence="3">ATCC 43989 / DSM 5975 / JCM 20966 / LMG 6465 / NBRC 14845 / NCIMB 13405 / ORS 571</strain>
    </source>
</reference>
<evidence type="ECO:0000313" key="2">
    <source>
        <dbReference type="EMBL" id="BAF87483.1"/>
    </source>
</evidence>
<dbReference type="EMBL" id="AP009384">
    <property type="protein sequence ID" value="BAF87483.1"/>
    <property type="molecule type" value="Genomic_DNA"/>
</dbReference>
<reference evidence="2 3" key="3">
    <citation type="journal article" date="2008" name="BMC Genomics">
        <title>The genome of the versatile nitrogen fixer Azorhizobium caulinodans ORS571.</title>
        <authorList>
            <person name="Lee KB."/>
            <person name="Backer P.D."/>
            <person name="Aono T."/>
            <person name="Liu CT."/>
            <person name="Suzuki S."/>
            <person name="Suzuki T."/>
            <person name="Kaneko T."/>
            <person name="Yamada M."/>
            <person name="Tabata S."/>
            <person name="Kupfer D.M."/>
            <person name="Najar F.Z."/>
            <person name="Wiley G.B."/>
            <person name="Roe B."/>
            <person name="Binnewies T.T."/>
            <person name="Ussery D.W."/>
            <person name="D'Haeze W."/>
            <person name="Herder J.D."/>
            <person name="Gevers D."/>
            <person name="Vereecke D."/>
            <person name="Holsters M."/>
            <person name="Oyaizu H."/>
        </authorList>
    </citation>
    <scope>NUCLEOTIDE SEQUENCE [LARGE SCALE GENOMIC DNA]</scope>
    <source>
        <strain evidence="3">ATCC 43989 / DSM 5975 / JCM 20966 / LMG 6465 / NBRC 14845 / NCIMB 13405 / ORS 571</strain>
    </source>
</reference>
<dbReference type="RefSeq" id="WP_012170013.1">
    <property type="nucleotide sequence ID" value="NC_009937.1"/>
</dbReference>
<sequence length="259" mass="28043">MIKRRLYVEERESRLARWSFRLALFAIPVIVLAAALYRTGVLDFQLALATLGAGLAVALVGAILAVVACVSIWESGWRGMGRSIGALAIALGVVAVPAAVLARGAMLPPLTDITTDPSDPPRFRAMGLVRPRTANSLVYAGDTAAQLQRDAYPGIKPMDLDATPDEAFNALLALVQKRKWHILDAVPPRGTLRDGQIEAVAPTPLIGFRNDVVIRVRPTAKGTRIDVRSASRYGFHDLGENAMRISSLMADLTAERRKR</sequence>
<keyword evidence="3" id="KW-1185">Reference proteome</keyword>
<feature type="transmembrane region" description="Helical" evidence="1">
    <location>
        <begin position="46"/>
        <end position="73"/>
    </location>
</feature>
<reference evidence="2 3" key="6">
    <citation type="journal article" date="2011" name="Appl. Environ. Microbiol.">
        <title>Involvement of the azorhizobial chromosome partition gene (parA) in the onset of bacteroid differentiation during Sesbania rostrata stem nodule development.</title>
        <authorList>
            <person name="Liu CT."/>
            <person name="Lee KB."/>
            <person name="Wang YS."/>
            <person name="Peng MH."/>
            <person name="Lee KT."/>
            <person name="Suzuki S."/>
            <person name="Suzuki T."/>
            <person name="Oyaizu H."/>
        </authorList>
    </citation>
    <scope>NUCLEOTIDE SEQUENCE [LARGE SCALE GENOMIC DNA]</scope>
    <source>
        <strain evidence="3">ATCC 43989 / DSM 5975 / JCM 20966 / LMG 6465 / NBRC 14845 / NCIMB 13405 / ORS 571</strain>
    </source>
</reference>
<dbReference type="eggNOG" id="COG4446">
    <property type="taxonomic scope" value="Bacteria"/>
</dbReference>
<protein>
    <recommendedName>
        <fullName evidence="4">DUF1499 domain-containing protein</fullName>
    </recommendedName>
</protein>
<feature type="transmembrane region" description="Helical" evidence="1">
    <location>
        <begin position="20"/>
        <end position="40"/>
    </location>
</feature>
<gene>
    <name evidence="2" type="ordered locus">AZC_1485</name>
</gene>
<dbReference type="Proteomes" id="UP000000270">
    <property type="component" value="Chromosome"/>
</dbReference>
<evidence type="ECO:0008006" key="4">
    <source>
        <dbReference type="Google" id="ProtNLM"/>
    </source>
</evidence>
<dbReference type="HOGENOM" id="CLU_068029_0_0_5"/>
<reference evidence="2 3" key="1">
    <citation type="journal article" date="2007" name="Appl. Environ. Microbiol.">
        <title>Rhizobial factors required for stem nodule maturation and maintenance in Sesbania rostrata-Azorhizobium caulinodans ORS571 symbiosis.</title>
        <authorList>
            <person name="Suzuki S."/>
            <person name="Aono T."/>
            <person name="Lee KB."/>
            <person name="Suzuki T."/>
            <person name="Liu CT."/>
            <person name="Miwa H."/>
            <person name="Wakao S."/>
            <person name="Iki T."/>
            <person name="Oyaizu H."/>
        </authorList>
    </citation>
    <scope>NUCLEOTIDE SEQUENCE [LARGE SCALE GENOMIC DNA]</scope>
    <source>
        <strain evidence="3">ATCC 43989 / DSM 5975 / JCM 20966 / LMG 6465 / NBRC 14845 / NCIMB 13405 / ORS 571</strain>
    </source>
</reference>
<proteinExistence type="predicted"/>
<organism evidence="2 3">
    <name type="scientific">Azorhizobium caulinodans (strain ATCC 43989 / DSM 5975 / JCM 20966 / LMG 6465 / NBRC 14845 / NCIMB 13405 / ORS 571)</name>
    <dbReference type="NCBI Taxonomy" id="438753"/>
    <lineage>
        <taxon>Bacteria</taxon>
        <taxon>Pseudomonadati</taxon>
        <taxon>Pseudomonadota</taxon>
        <taxon>Alphaproteobacteria</taxon>
        <taxon>Hyphomicrobiales</taxon>
        <taxon>Xanthobacteraceae</taxon>
        <taxon>Azorhizobium</taxon>
    </lineage>
</organism>
<evidence type="ECO:0000313" key="3">
    <source>
        <dbReference type="Proteomes" id="UP000000270"/>
    </source>
</evidence>
<dbReference type="STRING" id="438753.AZC_1485"/>
<accession>A8HXC6</accession>
<dbReference type="KEGG" id="azc:AZC_1485"/>
<name>A8HXC6_AZOC5</name>
<dbReference type="AlphaFoldDB" id="A8HXC6"/>
<reference evidence="2 3" key="5">
    <citation type="journal article" date="2010" name="Appl. Environ. Microbiol.">
        <title>phrR-like gene praR of Azorhizobium caulinodans ORS571 is essential for symbiosis with Sesbania rostrata and is involved in expression of reb genes.</title>
        <authorList>
            <person name="Akiba N."/>
            <person name="Aono T."/>
            <person name="Toyazaki H."/>
            <person name="Sato S."/>
            <person name="Oyaizu H."/>
        </authorList>
    </citation>
    <scope>NUCLEOTIDE SEQUENCE [LARGE SCALE GENOMIC DNA]</scope>
    <source>
        <strain evidence="3">ATCC 43989 / DSM 5975 / JCM 20966 / LMG 6465 / NBRC 14845 / NCIMB 13405 / ORS 571</strain>
    </source>
</reference>
<dbReference type="Pfam" id="PF07386">
    <property type="entry name" value="DUF1499"/>
    <property type="match status" value="1"/>
</dbReference>
<feature type="transmembrane region" description="Helical" evidence="1">
    <location>
        <begin position="85"/>
        <end position="106"/>
    </location>
</feature>
<keyword evidence="1" id="KW-0472">Membrane</keyword>
<keyword evidence="1" id="KW-0812">Transmembrane</keyword>
<keyword evidence="1" id="KW-1133">Transmembrane helix</keyword>
<evidence type="ECO:0000256" key="1">
    <source>
        <dbReference type="SAM" id="Phobius"/>
    </source>
</evidence>
<reference evidence="3" key="2">
    <citation type="submission" date="2007-04" db="EMBL/GenBank/DDBJ databases">
        <title>Complete genome sequence of the nitrogen-fixing bacterium Azorhizobium caulinodans ORS571.</title>
        <authorList>
            <person name="Lee K.B."/>
            <person name="Backer P.D."/>
            <person name="Aono T."/>
            <person name="Liu C.T."/>
            <person name="Suzuki S."/>
            <person name="Suzuki T."/>
            <person name="Kaneko T."/>
            <person name="Yamada M."/>
            <person name="Tabata S."/>
            <person name="Kupfer D.M."/>
            <person name="Najar F.Z."/>
            <person name="Wiley G.B."/>
            <person name="Roe B."/>
            <person name="Binnewies T."/>
            <person name="Ussery D."/>
            <person name="Vereecke D."/>
            <person name="Gevers D."/>
            <person name="Holsters M."/>
            <person name="Oyaizu H."/>
        </authorList>
    </citation>
    <scope>NUCLEOTIDE SEQUENCE [LARGE SCALE GENOMIC DNA]</scope>
    <source>
        <strain evidence="3">ATCC 43989 / DSM 5975 / JCM 20966 / LMG 6465 / NBRC 14845 / NCIMB 13405 / ORS 571</strain>
    </source>
</reference>
<dbReference type="InterPro" id="IPR010865">
    <property type="entry name" value="DUF1499"/>
</dbReference>